<dbReference type="InParanoid" id="S8DSD1"/>
<evidence type="ECO:0008006" key="3">
    <source>
        <dbReference type="Google" id="ProtNLM"/>
    </source>
</evidence>
<proteinExistence type="predicted"/>
<evidence type="ECO:0000313" key="2">
    <source>
        <dbReference type="Proteomes" id="UP000015241"/>
    </source>
</evidence>
<dbReference type="AlphaFoldDB" id="S8DSD1"/>
<protein>
    <recommendedName>
        <fullName evidence="3">C2H2-type domain-containing protein</fullName>
    </recommendedName>
</protein>
<accession>S8DSD1</accession>
<dbReference type="OrthoDB" id="2418900at2759"/>
<organism evidence="1 2">
    <name type="scientific">Fomitopsis schrenkii</name>
    <name type="common">Brown rot fungus</name>
    <dbReference type="NCBI Taxonomy" id="2126942"/>
    <lineage>
        <taxon>Eukaryota</taxon>
        <taxon>Fungi</taxon>
        <taxon>Dikarya</taxon>
        <taxon>Basidiomycota</taxon>
        <taxon>Agaricomycotina</taxon>
        <taxon>Agaricomycetes</taxon>
        <taxon>Polyporales</taxon>
        <taxon>Fomitopsis</taxon>
    </lineage>
</organism>
<dbReference type="Proteomes" id="UP000015241">
    <property type="component" value="Unassembled WGS sequence"/>
</dbReference>
<dbReference type="InterPro" id="IPR041078">
    <property type="entry name" value="Plavaka"/>
</dbReference>
<reference evidence="1 2" key="1">
    <citation type="journal article" date="2012" name="Science">
        <title>The Paleozoic origin of enzymatic lignin decomposition reconstructed from 31 fungal genomes.</title>
        <authorList>
            <person name="Floudas D."/>
            <person name="Binder M."/>
            <person name="Riley R."/>
            <person name="Barry K."/>
            <person name="Blanchette R.A."/>
            <person name="Henrissat B."/>
            <person name="Martinez A.T."/>
            <person name="Otillar R."/>
            <person name="Spatafora J.W."/>
            <person name="Yadav J.S."/>
            <person name="Aerts A."/>
            <person name="Benoit I."/>
            <person name="Boyd A."/>
            <person name="Carlson A."/>
            <person name="Copeland A."/>
            <person name="Coutinho P.M."/>
            <person name="de Vries R.P."/>
            <person name="Ferreira P."/>
            <person name="Findley K."/>
            <person name="Foster B."/>
            <person name="Gaskell J."/>
            <person name="Glotzer D."/>
            <person name="Gorecki P."/>
            <person name="Heitman J."/>
            <person name="Hesse C."/>
            <person name="Hori C."/>
            <person name="Igarashi K."/>
            <person name="Jurgens J.A."/>
            <person name="Kallen N."/>
            <person name="Kersten P."/>
            <person name="Kohler A."/>
            <person name="Kuees U."/>
            <person name="Kumar T.K.A."/>
            <person name="Kuo A."/>
            <person name="LaButti K."/>
            <person name="Larrondo L.F."/>
            <person name="Lindquist E."/>
            <person name="Ling A."/>
            <person name="Lombard V."/>
            <person name="Lucas S."/>
            <person name="Lundell T."/>
            <person name="Martin R."/>
            <person name="McLaughlin D.J."/>
            <person name="Morgenstern I."/>
            <person name="Morin E."/>
            <person name="Murat C."/>
            <person name="Nagy L.G."/>
            <person name="Nolan M."/>
            <person name="Ohm R.A."/>
            <person name="Patyshakuliyeva A."/>
            <person name="Rokas A."/>
            <person name="Ruiz-Duenas F.J."/>
            <person name="Sabat G."/>
            <person name="Salamov A."/>
            <person name="Samejima M."/>
            <person name="Schmutz J."/>
            <person name="Slot J.C."/>
            <person name="St John F."/>
            <person name="Stenlid J."/>
            <person name="Sun H."/>
            <person name="Sun S."/>
            <person name="Syed K."/>
            <person name="Tsang A."/>
            <person name="Wiebenga A."/>
            <person name="Young D."/>
            <person name="Pisabarro A."/>
            <person name="Eastwood D.C."/>
            <person name="Martin F."/>
            <person name="Cullen D."/>
            <person name="Grigoriev I.V."/>
            <person name="Hibbett D.S."/>
        </authorList>
    </citation>
    <scope>NUCLEOTIDE SEQUENCE</scope>
    <source>
        <strain evidence="2">FP-58527</strain>
    </source>
</reference>
<dbReference type="EMBL" id="KE504245">
    <property type="protein sequence ID" value="EPS94103.1"/>
    <property type="molecule type" value="Genomic_DNA"/>
</dbReference>
<dbReference type="Pfam" id="PF18759">
    <property type="entry name" value="Plavaka"/>
    <property type="match status" value="1"/>
</dbReference>
<name>S8DSD1_FOMSC</name>
<evidence type="ECO:0000313" key="1">
    <source>
        <dbReference type="EMBL" id="EPS94103.1"/>
    </source>
</evidence>
<sequence length="419" mass="47978">MARLKRTLEQLLADTCGACNRTFRTTQGLSAHQSMSQACSWYKKGKLKQIFEFEDFLEQTIDEGVVVERVKNNTYNESEVQFRERLGLSYHNSRSLLQCVDSLPERAEWEERWISFKDRPQERHLLQFRDIIQAIRALLGNPEHADKIIYRPRRLFRDTSRKQRIFNEMWSGQWWHAVQSLLPVGAAVAPVIIATDKTQLTQFSGNKAAYPVYMTLGNIPRDLRRKPSEHACILIGYLSCDKISSEGITEHKQRALVHQLFHSSVRAILEPLIRAGTEGIEVTSGDGTVRMVHPILAAYVADYPEQCLVTCAKSGTCPKCQVPEVSLESPLPSLPRTKLWTLDVMRQARKKANGKSDSNTFTKACHDLNVSGYTIHPFWRDLPHTDIHSCITPDVLHQLYQGVLKHIIEWCTVLVDERE</sequence>
<dbReference type="HOGENOM" id="CLU_006344_2_3_1"/>
<gene>
    <name evidence="1" type="ORF">FOMPIDRAFT_1134961</name>
</gene>
<feature type="non-terminal residue" evidence="1">
    <location>
        <position position="419"/>
    </location>
</feature>
<dbReference type="STRING" id="743788.S8DSD1"/>
<keyword evidence="2" id="KW-1185">Reference proteome</keyword>
<dbReference type="eggNOG" id="ENOG502RUZG">
    <property type="taxonomic scope" value="Eukaryota"/>
</dbReference>